<dbReference type="AlphaFoldDB" id="A0A0L0FAM6"/>
<dbReference type="OrthoDB" id="445357at2759"/>
<dbReference type="InterPro" id="IPR036361">
    <property type="entry name" value="SAP_dom_sf"/>
</dbReference>
<gene>
    <name evidence="5" type="ORF">SARC_13639</name>
</gene>
<dbReference type="Gene3D" id="1.10.720.30">
    <property type="entry name" value="SAP domain"/>
    <property type="match status" value="2"/>
</dbReference>
<dbReference type="RefSeq" id="XP_014147707.1">
    <property type="nucleotide sequence ID" value="XM_014292232.1"/>
</dbReference>
<evidence type="ECO:0000256" key="3">
    <source>
        <dbReference type="SAM" id="MobiDB-lite"/>
    </source>
</evidence>
<sequence>KRSACCIYCYELDDLKDLCRVKGLSITGKKGELVGRLLSTGDSSANTSGAVIYNISIGGSHTQVATHAAKAPSTTKSTPVYEAMNLDQLRQACREKGLQVGGRKDQLLARLHAGQNVPAGPSTATNKRDAAGDFSRVGPAKKIRTDSVESAGGVARGASGVSGYQGNGMDRYSLIESPHKHSPIDRRAYGSNSATDWRDESRAAY</sequence>
<accession>A0A0L0FAM6</accession>
<protein>
    <recommendedName>
        <fullName evidence="4">SAP domain-containing protein</fullName>
    </recommendedName>
</protein>
<dbReference type="Pfam" id="PF02037">
    <property type="entry name" value="SAP"/>
    <property type="match status" value="2"/>
</dbReference>
<evidence type="ECO:0000313" key="5">
    <source>
        <dbReference type="EMBL" id="KNC73805.1"/>
    </source>
</evidence>
<dbReference type="PROSITE" id="PS50800">
    <property type="entry name" value="SAP"/>
    <property type="match status" value="2"/>
</dbReference>
<feature type="domain" description="SAP" evidence="4">
    <location>
        <begin position="81"/>
        <end position="115"/>
    </location>
</feature>
<evidence type="ECO:0000256" key="1">
    <source>
        <dbReference type="ARBA" id="ARBA00022553"/>
    </source>
</evidence>
<feature type="compositionally biased region" description="Low complexity" evidence="3">
    <location>
        <begin position="148"/>
        <end position="162"/>
    </location>
</feature>
<dbReference type="PANTHER" id="PTHR46551:SF1">
    <property type="entry name" value="SAP DOMAIN-CONTAINING RIBONUCLEOPROTEIN"/>
    <property type="match status" value="1"/>
</dbReference>
<feature type="compositionally biased region" description="Basic and acidic residues" evidence="3">
    <location>
        <begin position="177"/>
        <end position="188"/>
    </location>
</feature>
<evidence type="ECO:0000256" key="2">
    <source>
        <dbReference type="ARBA" id="ARBA00046328"/>
    </source>
</evidence>
<dbReference type="SMART" id="SM00513">
    <property type="entry name" value="SAP"/>
    <property type="match status" value="2"/>
</dbReference>
<keyword evidence="1" id="KW-0597">Phosphoprotein</keyword>
<proteinExistence type="inferred from homology"/>
<dbReference type="SUPFAM" id="SSF68906">
    <property type="entry name" value="SAP domain"/>
    <property type="match status" value="2"/>
</dbReference>
<keyword evidence="6" id="KW-1185">Reference proteome</keyword>
<evidence type="ECO:0000313" key="6">
    <source>
        <dbReference type="Proteomes" id="UP000054560"/>
    </source>
</evidence>
<reference evidence="5 6" key="1">
    <citation type="submission" date="2011-02" db="EMBL/GenBank/DDBJ databases">
        <title>The Genome Sequence of Sphaeroforma arctica JP610.</title>
        <authorList>
            <consortium name="The Broad Institute Genome Sequencing Platform"/>
            <person name="Russ C."/>
            <person name="Cuomo C."/>
            <person name="Young S.K."/>
            <person name="Zeng Q."/>
            <person name="Gargeya S."/>
            <person name="Alvarado L."/>
            <person name="Berlin A."/>
            <person name="Chapman S.B."/>
            <person name="Chen Z."/>
            <person name="Freedman E."/>
            <person name="Gellesch M."/>
            <person name="Goldberg J."/>
            <person name="Griggs A."/>
            <person name="Gujja S."/>
            <person name="Heilman E."/>
            <person name="Heiman D."/>
            <person name="Howarth C."/>
            <person name="Mehta T."/>
            <person name="Neiman D."/>
            <person name="Pearson M."/>
            <person name="Roberts A."/>
            <person name="Saif S."/>
            <person name="Shea T."/>
            <person name="Shenoy N."/>
            <person name="Sisk P."/>
            <person name="Stolte C."/>
            <person name="Sykes S."/>
            <person name="White J."/>
            <person name="Yandava C."/>
            <person name="Burger G."/>
            <person name="Gray M.W."/>
            <person name="Holland P.W.H."/>
            <person name="King N."/>
            <person name="Lang F.B.F."/>
            <person name="Roger A.J."/>
            <person name="Ruiz-Trillo I."/>
            <person name="Haas B."/>
            <person name="Nusbaum C."/>
            <person name="Birren B."/>
        </authorList>
    </citation>
    <scope>NUCLEOTIDE SEQUENCE [LARGE SCALE GENOMIC DNA]</scope>
    <source>
        <strain evidence="5 6">JP610</strain>
    </source>
</reference>
<dbReference type="InterPro" id="IPR003034">
    <property type="entry name" value="SAP_dom"/>
</dbReference>
<dbReference type="Proteomes" id="UP000054560">
    <property type="component" value="Unassembled WGS sequence"/>
</dbReference>
<dbReference type="EMBL" id="KQ245126">
    <property type="protein sequence ID" value="KNC73805.1"/>
    <property type="molecule type" value="Genomic_DNA"/>
</dbReference>
<dbReference type="GO" id="GO:0005634">
    <property type="term" value="C:nucleus"/>
    <property type="evidence" value="ECO:0007669"/>
    <property type="project" value="TreeGrafter"/>
</dbReference>
<dbReference type="PANTHER" id="PTHR46551">
    <property type="entry name" value="SAP DOMAIN-CONTAINING RIBONUCLEOPROTEIN"/>
    <property type="match status" value="1"/>
</dbReference>
<dbReference type="InterPro" id="IPR052240">
    <property type="entry name" value="SAP_domain_ribonucleoprotein"/>
</dbReference>
<name>A0A0L0FAM6_9EUKA</name>
<organism evidence="5 6">
    <name type="scientific">Sphaeroforma arctica JP610</name>
    <dbReference type="NCBI Taxonomy" id="667725"/>
    <lineage>
        <taxon>Eukaryota</taxon>
        <taxon>Ichthyosporea</taxon>
        <taxon>Ichthyophonida</taxon>
        <taxon>Sphaeroforma</taxon>
    </lineage>
</organism>
<dbReference type="GeneID" id="25914143"/>
<feature type="compositionally biased region" description="Basic and acidic residues" evidence="3">
    <location>
        <begin position="196"/>
        <end position="205"/>
    </location>
</feature>
<feature type="non-terminal residue" evidence="5">
    <location>
        <position position="1"/>
    </location>
</feature>
<feature type="domain" description="SAP" evidence="4">
    <location>
        <begin position="7"/>
        <end position="41"/>
    </location>
</feature>
<dbReference type="GO" id="GO:0016973">
    <property type="term" value="P:poly(A)+ mRNA export from nucleus"/>
    <property type="evidence" value="ECO:0007669"/>
    <property type="project" value="TreeGrafter"/>
</dbReference>
<feature type="region of interest" description="Disordered" evidence="3">
    <location>
        <begin position="114"/>
        <end position="205"/>
    </location>
</feature>
<evidence type="ECO:0000259" key="4">
    <source>
        <dbReference type="PROSITE" id="PS50800"/>
    </source>
</evidence>
<comment type="similarity">
    <text evidence="2">Belongs to the SAP domain-containing ribonucleoprotein family.</text>
</comment>